<dbReference type="InterPro" id="IPR011032">
    <property type="entry name" value="GroES-like_sf"/>
</dbReference>
<dbReference type="RefSeq" id="WP_380115908.1">
    <property type="nucleotide sequence ID" value="NZ_JBHSIU010000018.1"/>
</dbReference>
<dbReference type="EMBL" id="JBHSIU010000018">
    <property type="protein sequence ID" value="MFC4999473.1"/>
    <property type="molecule type" value="Genomic_DNA"/>
</dbReference>
<dbReference type="EC" id="1.-.-.-" evidence="3"/>
<dbReference type="InterPro" id="IPR051603">
    <property type="entry name" value="Zinc-ADH_QOR/CCCR"/>
</dbReference>
<evidence type="ECO:0000259" key="2">
    <source>
        <dbReference type="SMART" id="SM00829"/>
    </source>
</evidence>
<organism evidence="3 4">
    <name type="scientific">Dactylosporangium cerinum</name>
    <dbReference type="NCBI Taxonomy" id="1434730"/>
    <lineage>
        <taxon>Bacteria</taxon>
        <taxon>Bacillati</taxon>
        <taxon>Actinomycetota</taxon>
        <taxon>Actinomycetes</taxon>
        <taxon>Micromonosporales</taxon>
        <taxon>Micromonosporaceae</taxon>
        <taxon>Dactylosporangium</taxon>
    </lineage>
</organism>
<dbReference type="InterPro" id="IPR013154">
    <property type="entry name" value="ADH-like_N"/>
</dbReference>
<evidence type="ECO:0000313" key="3">
    <source>
        <dbReference type="EMBL" id="MFC4999473.1"/>
    </source>
</evidence>
<protein>
    <submittedName>
        <fullName evidence="3">NADP-dependent oxidoreductase</fullName>
        <ecNumber evidence="3">1.-.-.-</ecNumber>
    </submittedName>
</protein>
<dbReference type="SUPFAM" id="SSF51735">
    <property type="entry name" value="NAD(P)-binding Rossmann-fold domains"/>
    <property type="match status" value="1"/>
</dbReference>
<dbReference type="InterPro" id="IPR036291">
    <property type="entry name" value="NAD(P)-bd_dom_sf"/>
</dbReference>
<dbReference type="SMART" id="SM00829">
    <property type="entry name" value="PKS_ER"/>
    <property type="match status" value="1"/>
</dbReference>
<dbReference type="PANTHER" id="PTHR44154:SF1">
    <property type="entry name" value="QUINONE OXIDOREDUCTASE"/>
    <property type="match status" value="1"/>
</dbReference>
<keyword evidence="3" id="KW-0560">Oxidoreductase</keyword>
<reference evidence="4" key="1">
    <citation type="journal article" date="2019" name="Int. J. Syst. Evol. Microbiol.">
        <title>The Global Catalogue of Microorganisms (GCM) 10K type strain sequencing project: providing services to taxonomists for standard genome sequencing and annotation.</title>
        <authorList>
            <consortium name="The Broad Institute Genomics Platform"/>
            <consortium name="The Broad Institute Genome Sequencing Center for Infectious Disease"/>
            <person name="Wu L."/>
            <person name="Ma J."/>
        </authorList>
    </citation>
    <scope>NUCLEOTIDE SEQUENCE [LARGE SCALE GENOMIC DNA]</scope>
    <source>
        <strain evidence="4">CGMCC 4.7152</strain>
    </source>
</reference>
<sequence>MRAVVTAEQGASPTLAELATPEPGAGEVLVRVEASSLNGFDTAVAAGYLAGMMEHRYPVVLGKDFAGTVEAVGDGVTRFAVGDRVFGVVTKAFLGDGGFGDYVVVGDEVGTAAIPAGLDTVIAGVLGLAGTAAVDALTASAPRAGETVLISGATGGVGAIAVQYAAAAGARVIATARPGAETDLVRSLGATEVVDHTGDLAAQVRDLAPDGVDVVLHLAGDGAALATLLAEKGRLASTLGLGPDQHPAATAVMAHPAPATLDRLAADAAAGRITVPVARTYPLAEVPAAFGDFAGGTLGKLAITFD</sequence>
<dbReference type="SUPFAM" id="SSF50129">
    <property type="entry name" value="GroES-like"/>
    <property type="match status" value="1"/>
</dbReference>
<dbReference type="Pfam" id="PF08240">
    <property type="entry name" value="ADH_N"/>
    <property type="match status" value="1"/>
</dbReference>
<dbReference type="Gene3D" id="3.90.180.10">
    <property type="entry name" value="Medium-chain alcohol dehydrogenases, catalytic domain"/>
    <property type="match status" value="1"/>
</dbReference>
<dbReference type="Proteomes" id="UP001595912">
    <property type="component" value="Unassembled WGS sequence"/>
</dbReference>
<proteinExistence type="predicted"/>
<dbReference type="InterPro" id="IPR013149">
    <property type="entry name" value="ADH-like_C"/>
</dbReference>
<dbReference type="Gene3D" id="3.40.50.720">
    <property type="entry name" value="NAD(P)-binding Rossmann-like Domain"/>
    <property type="match status" value="1"/>
</dbReference>
<name>A0ABV9VT41_9ACTN</name>
<dbReference type="InterPro" id="IPR020843">
    <property type="entry name" value="ER"/>
</dbReference>
<comment type="caution">
    <text evidence="3">The sequence shown here is derived from an EMBL/GenBank/DDBJ whole genome shotgun (WGS) entry which is preliminary data.</text>
</comment>
<evidence type="ECO:0000256" key="1">
    <source>
        <dbReference type="ARBA" id="ARBA00022857"/>
    </source>
</evidence>
<evidence type="ECO:0000313" key="4">
    <source>
        <dbReference type="Proteomes" id="UP001595912"/>
    </source>
</evidence>
<accession>A0ABV9VT41</accession>
<dbReference type="CDD" id="cd05289">
    <property type="entry name" value="MDR_like_2"/>
    <property type="match status" value="1"/>
</dbReference>
<keyword evidence="1" id="KW-0521">NADP</keyword>
<gene>
    <name evidence="3" type="ORF">ACFPIJ_16730</name>
</gene>
<dbReference type="PANTHER" id="PTHR44154">
    <property type="entry name" value="QUINONE OXIDOREDUCTASE"/>
    <property type="match status" value="1"/>
</dbReference>
<dbReference type="Pfam" id="PF00107">
    <property type="entry name" value="ADH_zinc_N"/>
    <property type="match status" value="1"/>
</dbReference>
<dbReference type="GO" id="GO:0016491">
    <property type="term" value="F:oxidoreductase activity"/>
    <property type="evidence" value="ECO:0007669"/>
    <property type="project" value="UniProtKB-KW"/>
</dbReference>
<keyword evidence="4" id="KW-1185">Reference proteome</keyword>
<feature type="domain" description="Enoyl reductase (ER)" evidence="2">
    <location>
        <begin position="10"/>
        <end position="303"/>
    </location>
</feature>